<dbReference type="Pfam" id="PF04754">
    <property type="entry name" value="Transposase_31"/>
    <property type="match status" value="1"/>
</dbReference>
<gene>
    <name evidence="2" type="ORF">DNJ96_16835</name>
</gene>
<keyword evidence="3" id="KW-1185">Reference proteome</keyword>
<dbReference type="InterPro" id="IPR006842">
    <property type="entry name" value="Transposase_31"/>
</dbReference>
<name>A0A4Q9QYE3_9GAMM</name>
<organism evidence="2 3">
    <name type="scientific">Stutzerimonas kirkiae</name>
    <dbReference type="NCBI Taxonomy" id="2211392"/>
    <lineage>
        <taxon>Bacteria</taxon>
        <taxon>Pseudomonadati</taxon>
        <taxon>Pseudomonadota</taxon>
        <taxon>Gammaproteobacteria</taxon>
        <taxon>Pseudomonadales</taxon>
        <taxon>Pseudomonadaceae</taxon>
        <taxon>Stutzerimonas</taxon>
    </lineage>
</organism>
<evidence type="ECO:0000313" key="2">
    <source>
        <dbReference type="EMBL" id="TBU90344.1"/>
    </source>
</evidence>
<protein>
    <submittedName>
        <fullName evidence="2">Transposase</fullName>
    </submittedName>
</protein>
<feature type="domain" description="Transposase (putative) YhgA-like" evidence="1">
    <location>
        <begin position="8"/>
        <end position="209"/>
    </location>
</feature>
<dbReference type="GO" id="GO:1990238">
    <property type="term" value="F:double-stranded DNA endonuclease activity"/>
    <property type="evidence" value="ECO:0007669"/>
    <property type="project" value="TreeGrafter"/>
</dbReference>
<comment type="caution">
    <text evidence="2">The sequence shown here is derived from an EMBL/GenBank/DDBJ whole genome shotgun (WGS) entry which is preliminary data.</text>
</comment>
<dbReference type="InterPro" id="IPR051699">
    <property type="entry name" value="Rpn/YhgA-like_nuclease"/>
</dbReference>
<dbReference type="GO" id="GO:0006310">
    <property type="term" value="P:DNA recombination"/>
    <property type="evidence" value="ECO:0007669"/>
    <property type="project" value="TreeGrafter"/>
</dbReference>
<sequence length="304" mass="35708">MPEQSQHKPHDNSYKLLFSNPQMVADLLRGYIHQPWIEQPDFTTLSRVASSHVSADLREREDDIIWRVRWADQQRWLYIYLLLQFQSRPDRYMALRILTYLGRLYEDLGKTRQLTPSGKLPPVLPIVLYNGRRRWHAAQDIAELIDKAPGDLQTYRPHLRYFLLDENRYANEPIPQVRNLVAALFGLENSRTPEDIRQLLSLLIDWLALPEQMQLRRHFTAWIKRALLPARMGAINTEHLEQLDDLQEVDSMLAERVKDWTRDWKAQGIEEGREKGHKEGAAAVLLRLLERRFGTLDEVFADAA</sequence>
<dbReference type="AlphaFoldDB" id="A0A4Q9QYE3"/>
<dbReference type="PANTHER" id="PTHR34611">
    <property type="match status" value="1"/>
</dbReference>
<dbReference type="PANTHER" id="PTHR34611:SF2">
    <property type="entry name" value="INACTIVE RECOMBINATION-PROMOTING NUCLEASE-LIKE PROTEIN RPNE-RELATED"/>
    <property type="match status" value="1"/>
</dbReference>
<dbReference type="Proteomes" id="UP000292639">
    <property type="component" value="Unassembled WGS sequence"/>
</dbReference>
<dbReference type="EMBL" id="QJUP01000030">
    <property type="protein sequence ID" value="TBU90344.1"/>
    <property type="molecule type" value="Genomic_DNA"/>
</dbReference>
<evidence type="ECO:0000313" key="3">
    <source>
        <dbReference type="Proteomes" id="UP000292639"/>
    </source>
</evidence>
<accession>A0A4Q9QYE3</accession>
<evidence type="ECO:0000259" key="1">
    <source>
        <dbReference type="Pfam" id="PF04754"/>
    </source>
</evidence>
<proteinExistence type="predicted"/>
<reference evidence="2 3" key="1">
    <citation type="submission" date="2018-06" db="EMBL/GenBank/DDBJ databases">
        <title>Three novel Pseudomonas species isolated from symptomatic oak.</title>
        <authorList>
            <person name="Bueno-Gonzalez V."/>
            <person name="Brady C."/>
        </authorList>
    </citation>
    <scope>NUCLEOTIDE SEQUENCE [LARGE SCALE GENOMIC DNA]</scope>
    <source>
        <strain evidence="2 3">P17C</strain>
    </source>
</reference>
<dbReference type="RefSeq" id="WP_131185799.1">
    <property type="nucleotide sequence ID" value="NZ_QJUO01000036.1"/>
</dbReference>